<proteinExistence type="predicted"/>
<comment type="caution">
    <text evidence="1">The sequence shown here is derived from an EMBL/GenBank/DDBJ whole genome shotgun (WGS) entry which is preliminary data.</text>
</comment>
<dbReference type="RefSeq" id="WP_343860972.1">
    <property type="nucleotide sequence ID" value="NZ_BAAACX010000009.1"/>
</dbReference>
<reference evidence="1 2" key="1">
    <citation type="journal article" date="2019" name="Int. J. Syst. Evol. Microbiol.">
        <title>The Global Catalogue of Microorganisms (GCM) 10K type strain sequencing project: providing services to taxonomists for standard genome sequencing and annotation.</title>
        <authorList>
            <consortium name="The Broad Institute Genomics Platform"/>
            <consortium name="The Broad Institute Genome Sequencing Center for Infectious Disease"/>
            <person name="Wu L."/>
            <person name="Ma J."/>
        </authorList>
    </citation>
    <scope>NUCLEOTIDE SEQUENCE [LARGE SCALE GENOMIC DNA]</scope>
    <source>
        <strain evidence="1 2">JCM 12774</strain>
    </source>
</reference>
<dbReference type="Proteomes" id="UP001500340">
    <property type="component" value="Unassembled WGS sequence"/>
</dbReference>
<accession>A0ABN0YCB7</accession>
<name>A0ABN0YCB7_9BACL</name>
<dbReference type="SUPFAM" id="SSF89360">
    <property type="entry name" value="HesB-like domain"/>
    <property type="match status" value="1"/>
</dbReference>
<sequence>MVVYRRFFVNRNSKAKVYIEEVMKEAGIFSLRFGFSGQGCCGPNYEMALEGPMDEDIIHLVNHIQVAVDPQIADLVIE</sequence>
<organism evidence="1 2">
    <name type="scientific">Paenibacillus motobuensis</name>
    <dbReference type="NCBI Taxonomy" id="295324"/>
    <lineage>
        <taxon>Bacteria</taxon>
        <taxon>Bacillati</taxon>
        <taxon>Bacillota</taxon>
        <taxon>Bacilli</taxon>
        <taxon>Bacillales</taxon>
        <taxon>Paenibacillaceae</taxon>
        <taxon>Paenibacillus</taxon>
    </lineage>
</organism>
<dbReference type="Gene3D" id="2.60.300.12">
    <property type="entry name" value="HesB-like domain"/>
    <property type="match status" value="1"/>
</dbReference>
<evidence type="ECO:0008006" key="3">
    <source>
        <dbReference type="Google" id="ProtNLM"/>
    </source>
</evidence>
<gene>
    <name evidence="1" type="ORF">GCM10008933_22200</name>
</gene>
<dbReference type="InterPro" id="IPR035903">
    <property type="entry name" value="HesB-like_dom_sf"/>
</dbReference>
<keyword evidence="2" id="KW-1185">Reference proteome</keyword>
<protein>
    <recommendedName>
        <fullName evidence="3">Disulfide oxidoreductase</fullName>
    </recommendedName>
</protein>
<dbReference type="EMBL" id="BAAACX010000009">
    <property type="protein sequence ID" value="GAA0390827.1"/>
    <property type="molecule type" value="Genomic_DNA"/>
</dbReference>
<evidence type="ECO:0000313" key="2">
    <source>
        <dbReference type="Proteomes" id="UP001500340"/>
    </source>
</evidence>
<evidence type="ECO:0000313" key="1">
    <source>
        <dbReference type="EMBL" id="GAA0390827.1"/>
    </source>
</evidence>